<feature type="binding site" evidence="10">
    <location>
        <position position="203"/>
    </location>
    <ligand>
        <name>ATP</name>
        <dbReference type="ChEBI" id="CHEBI:30616"/>
    </ligand>
</feature>
<comment type="pathway">
    <text evidence="1 10">Carbohydrate biosynthesis; gluconeogenesis.</text>
</comment>
<comment type="catalytic activity">
    <reaction evidence="9 10">
        <text>oxaloacetate + ATP = phosphoenolpyruvate + ADP + CO2</text>
        <dbReference type="Rhea" id="RHEA:18617"/>
        <dbReference type="ChEBI" id="CHEBI:16452"/>
        <dbReference type="ChEBI" id="CHEBI:16526"/>
        <dbReference type="ChEBI" id="CHEBI:30616"/>
        <dbReference type="ChEBI" id="CHEBI:58702"/>
        <dbReference type="ChEBI" id="CHEBI:456216"/>
        <dbReference type="EC" id="4.1.1.49"/>
    </reaction>
</comment>
<dbReference type="GO" id="GO:0005524">
    <property type="term" value="F:ATP binding"/>
    <property type="evidence" value="ECO:0007669"/>
    <property type="project" value="UniProtKB-UniRule"/>
</dbReference>
<evidence type="ECO:0000256" key="9">
    <source>
        <dbReference type="ARBA" id="ARBA00047371"/>
    </source>
</evidence>
<dbReference type="InterPro" id="IPR008210">
    <property type="entry name" value="PEP_carboxykinase_N"/>
</dbReference>
<gene>
    <name evidence="10" type="primary">pckA</name>
    <name evidence="11" type="ORF">NIASO_07845</name>
</gene>
<dbReference type="Gene3D" id="2.170.8.10">
    <property type="entry name" value="Phosphoenolpyruvate Carboxykinase, domain 2"/>
    <property type="match status" value="1"/>
</dbReference>
<feature type="binding site" evidence="10">
    <location>
        <position position="61"/>
    </location>
    <ligand>
        <name>substrate</name>
    </ligand>
</feature>
<dbReference type="STRING" id="929713.NIASO_07845"/>
<feature type="binding site" evidence="10">
    <location>
        <position position="223"/>
    </location>
    <ligand>
        <name>Mn(2+)</name>
        <dbReference type="ChEBI" id="CHEBI:29035"/>
    </ligand>
</feature>
<feature type="binding site" evidence="10">
    <location>
        <position position="325"/>
    </location>
    <ligand>
        <name>ATP</name>
        <dbReference type="ChEBI" id="CHEBI:30616"/>
    </ligand>
</feature>
<feature type="binding site" evidence="10">
    <location>
        <position position="203"/>
    </location>
    <ligand>
        <name>substrate</name>
    </ligand>
</feature>
<evidence type="ECO:0000256" key="10">
    <source>
        <dbReference type="HAMAP-Rule" id="MF_00453"/>
    </source>
</evidence>
<dbReference type="PANTHER" id="PTHR30031:SF0">
    <property type="entry name" value="PHOSPHOENOLPYRUVATE CARBOXYKINASE (ATP)"/>
    <property type="match status" value="1"/>
</dbReference>
<dbReference type="GO" id="GO:0006094">
    <property type="term" value="P:gluconeogenesis"/>
    <property type="evidence" value="ECO:0007669"/>
    <property type="project" value="UniProtKB-UniRule"/>
</dbReference>
<accession>W0F0W3</accession>
<name>W0F0W3_9BACT</name>
<evidence type="ECO:0000256" key="6">
    <source>
        <dbReference type="ARBA" id="ARBA00022793"/>
    </source>
</evidence>
<dbReference type="GO" id="GO:0005829">
    <property type="term" value="C:cytosol"/>
    <property type="evidence" value="ECO:0007669"/>
    <property type="project" value="TreeGrafter"/>
</dbReference>
<evidence type="ECO:0000256" key="7">
    <source>
        <dbReference type="ARBA" id="ARBA00022840"/>
    </source>
</evidence>
<keyword evidence="7 10" id="KW-0067">ATP-binding</keyword>
<dbReference type="NCBIfam" id="TIGR00224">
    <property type="entry name" value="pckA"/>
    <property type="match status" value="1"/>
</dbReference>
<comment type="subcellular location">
    <subcellularLocation>
        <location evidence="10">Cytoplasm</location>
    </subcellularLocation>
</comment>
<dbReference type="Pfam" id="PF01293">
    <property type="entry name" value="PEPCK_ATP"/>
    <property type="match status" value="1"/>
</dbReference>
<sequence>MLTKPLEIPLKQLKKMGLSLNNQIYYQLTPEELIDETLQQQMGVLNDTGALVISTGKFTGRSPKDKFIAEDAITSDTVDWGNFNNAIEEKYFEIILADVQQYLNTRDKLWIRDSYACAAPEYRLNVRVVNELPWMNLFAHNLFLRPTEQELESFSPEWHILSAPGLELDPVRCGVRQGNATVVSFKHKMILITGSSYTGEIKKGIFSILNYLLPENRKVLSMHCSANTGPRGDTALFFGLSGTGKTTLSTDPDRRLIGDDEHGWDETQVFNFEGGCYAKCINLSKEKEPEIYNAIRPGALVENVTFYPGTNQINFDDASVTENTRVAYPLNFVENSVPAETGGIPRNIFFLTCDAYGILPPVSRLTKEQALYYFISGYTAKVAGTETEITEPKATFSACFGAPFLPLHPGKYAALLGEKLTKHGVKVWMVNTGWTGGAYGTGSRMKLAWSRAMIQAALNGELDTVEYHKDPVFGLMIPDTCPGVEQRVLTPRNTWADPAAYDRQAKQLAFQFARNFEKYATVAAAAVSAAGPKV</sequence>
<protein>
    <recommendedName>
        <fullName evidence="3 10">Phosphoenolpyruvate carboxykinase (ATP)</fullName>
        <shortName evidence="10">PCK</shortName>
        <shortName evidence="10">PEP carboxykinase</shortName>
        <shortName evidence="10">PEPCK</shortName>
        <ecNumber evidence="3 10">4.1.1.49</ecNumber>
    </recommendedName>
</protein>
<proteinExistence type="inferred from homology"/>
<keyword evidence="11" id="KW-0418">Kinase</keyword>
<dbReference type="KEGG" id="nso:NIASO_07845"/>
<keyword evidence="10" id="KW-0479">Metal-binding</keyword>
<feature type="binding site" evidence="10">
    <location>
        <position position="450"/>
    </location>
    <ligand>
        <name>ATP</name>
        <dbReference type="ChEBI" id="CHEBI:30616"/>
    </ligand>
</feature>
<dbReference type="Proteomes" id="UP000003586">
    <property type="component" value="Chromosome"/>
</dbReference>
<comment type="similarity">
    <text evidence="2 10">Belongs to the phosphoenolpyruvate carboxykinase (ATP) family.</text>
</comment>
<evidence type="ECO:0000256" key="4">
    <source>
        <dbReference type="ARBA" id="ARBA00022432"/>
    </source>
</evidence>
<comment type="caution">
    <text evidence="10">Lacks conserved residue(s) required for the propagation of feature annotation.</text>
</comment>
<feature type="binding site" evidence="10">
    <location>
        <position position="288"/>
    </location>
    <ligand>
        <name>ATP</name>
        <dbReference type="ChEBI" id="CHEBI:30616"/>
    </ligand>
</feature>
<feature type="binding site" evidence="10">
    <location>
        <position position="325"/>
    </location>
    <ligand>
        <name>substrate</name>
    </ligand>
</feature>
<dbReference type="AlphaFoldDB" id="W0F0W3"/>
<dbReference type="GO" id="GO:0004612">
    <property type="term" value="F:phosphoenolpyruvate carboxykinase (ATP) activity"/>
    <property type="evidence" value="ECO:0007669"/>
    <property type="project" value="UniProtKB-UniRule"/>
</dbReference>
<keyword evidence="10" id="KW-0464">Manganese</keyword>
<dbReference type="SUPFAM" id="SSF68923">
    <property type="entry name" value="PEP carboxykinase N-terminal domain"/>
    <property type="match status" value="1"/>
</dbReference>
<keyword evidence="6 10" id="KW-0210">Decarboxylase</keyword>
<dbReference type="InterPro" id="IPR013035">
    <property type="entry name" value="PEP_carboxykinase_C"/>
</dbReference>
<comment type="function">
    <text evidence="10">Involved in the gluconeogenesis. Catalyzes the conversion of oxaloacetate (OAA) to phosphoenolpyruvate (PEP) through direct phosphoryl transfer between the nucleoside triphosphate and OAA.</text>
</comment>
<keyword evidence="5 10" id="KW-0547">Nucleotide-binding</keyword>
<evidence type="ECO:0000256" key="5">
    <source>
        <dbReference type="ARBA" id="ARBA00022741"/>
    </source>
</evidence>
<dbReference type="NCBIfam" id="NF006821">
    <property type="entry name" value="PRK09344.1-3"/>
    <property type="match status" value="1"/>
</dbReference>
<evidence type="ECO:0000313" key="12">
    <source>
        <dbReference type="Proteomes" id="UP000003586"/>
    </source>
</evidence>
<comment type="cofactor">
    <cofactor evidence="10">
        <name>Mn(2+)</name>
        <dbReference type="ChEBI" id="CHEBI:29035"/>
    </cofactor>
    <text evidence="10">Binds 1 Mn(2+) ion per subunit.</text>
</comment>
<dbReference type="SUPFAM" id="SSF53795">
    <property type="entry name" value="PEP carboxykinase-like"/>
    <property type="match status" value="1"/>
</dbReference>
<dbReference type="OrthoDB" id="9806325at2"/>
<dbReference type="EC" id="4.1.1.49" evidence="3 10"/>
<dbReference type="PIRSF" id="PIRSF006294">
    <property type="entry name" value="PEP_crbxkin"/>
    <property type="match status" value="1"/>
</dbReference>
<keyword evidence="11" id="KW-0670">Pyruvate</keyword>
<feature type="binding site" evidence="10">
    <location>
        <begin position="239"/>
        <end position="247"/>
    </location>
    <ligand>
        <name>ATP</name>
        <dbReference type="ChEBI" id="CHEBI:30616"/>
    </ligand>
</feature>
<dbReference type="InterPro" id="IPR001272">
    <property type="entry name" value="PEP_carboxykinase_ATP"/>
</dbReference>
<keyword evidence="4 10" id="KW-0312">Gluconeogenesis</keyword>
<dbReference type="RefSeq" id="WP_008584809.1">
    <property type="nucleotide sequence ID" value="NZ_CP007035.1"/>
</dbReference>
<feature type="binding site" evidence="10">
    <location>
        <position position="197"/>
    </location>
    <ligand>
        <name>substrate</name>
    </ligand>
</feature>
<evidence type="ECO:0000256" key="1">
    <source>
        <dbReference type="ARBA" id="ARBA00004742"/>
    </source>
</evidence>
<dbReference type="PANTHER" id="PTHR30031">
    <property type="entry name" value="PHOSPHOENOLPYRUVATE CARBOXYKINASE ATP"/>
    <property type="match status" value="1"/>
</dbReference>
<evidence type="ECO:0000256" key="3">
    <source>
        <dbReference type="ARBA" id="ARBA00012363"/>
    </source>
</evidence>
<evidence type="ECO:0000313" key="11">
    <source>
        <dbReference type="EMBL" id="AHF15094.1"/>
    </source>
</evidence>
<keyword evidence="8 10" id="KW-0456">Lyase</keyword>
<dbReference type="NCBIfam" id="NF006820">
    <property type="entry name" value="PRK09344.1-2"/>
    <property type="match status" value="1"/>
</dbReference>
<evidence type="ECO:0000256" key="8">
    <source>
        <dbReference type="ARBA" id="ARBA00023239"/>
    </source>
</evidence>
<feature type="binding site" evidence="10">
    <location>
        <position position="260"/>
    </location>
    <ligand>
        <name>Mn(2+)</name>
        <dbReference type="ChEBI" id="CHEBI:29035"/>
    </ligand>
</feature>
<keyword evidence="11" id="KW-0808">Transferase</keyword>
<evidence type="ECO:0000256" key="2">
    <source>
        <dbReference type="ARBA" id="ARBA00006052"/>
    </source>
</evidence>
<dbReference type="GO" id="GO:0016301">
    <property type="term" value="F:kinase activity"/>
    <property type="evidence" value="ECO:0007669"/>
    <property type="project" value="UniProtKB-KW"/>
</dbReference>
<dbReference type="HAMAP" id="MF_00453">
    <property type="entry name" value="PEPCK_ATP"/>
    <property type="match status" value="1"/>
</dbReference>
<dbReference type="Gene3D" id="3.40.449.10">
    <property type="entry name" value="Phosphoenolpyruvate Carboxykinase, domain 1"/>
    <property type="match status" value="1"/>
</dbReference>
<feature type="binding site" evidence="10">
    <location>
        <position position="203"/>
    </location>
    <ligand>
        <name>Mn(2+)</name>
        <dbReference type="ChEBI" id="CHEBI:29035"/>
    </ligand>
</feature>
<dbReference type="HOGENOM" id="CLU_018247_0_1_10"/>
<feature type="binding site" evidence="10">
    <location>
        <position position="223"/>
    </location>
    <ligand>
        <name>ATP</name>
        <dbReference type="ChEBI" id="CHEBI:30616"/>
    </ligand>
</feature>
<dbReference type="EMBL" id="CP007035">
    <property type="protein sequence ID" value="AHF15094.1"/>
    <property type="molecule type" value="Genomic_DNA"/>
</dbReference>
<keyword evidence="12" id="KW-1185">Reference proteome</keyword>
<dbReference type="Gene3D" id="3.90.228.20">
    <property type="match status" value="1"/>
</dbReference>
<keyword evidence="10" id="KW-0963">Cytoplasm</keyword>
<dbReference type="GO" id="GO:0046872">
    <property type="term" value="F:metal ion binding"/>
    <property type="evidence" value="ECO:0007669"/>
    <property type="project" value="UniProtKB-KW"/>
</dbReference>
<dbReference type="UniPathway" id="UPA00138"/>
<dbReference type="eggNOG" id="COG1866">
    <property type="taxonomic scope" value="Bacteria"/>
</dbReference>
<organism evidence="11 12">
    <name type="scientific">Niabella soli DSM 19437</name>
    <dbReference type="NCBI Taxonomy" id="929713"/>
    <lineage>
        <taxon>Bacteria</taxon>
        <taxon>Pseudomonadati</taxon>
        <taxon>Bacteroidota</taxon>
        <taxon>Chitinophagia</taxon>
        <taxon>Chitinophagales</taxon>
        <taxon>Chitinophagaceae</taxon>
        <taxon>Niabella</taxon>
    </lineage>
</organism>
<dbReference type="CDD" id="cd00484">
    <property type="entry name" value="PEPCK_ATP"/>
    <property type="match status" value="1"/>
</dbReference>
<reference evidence="11 12" key="1">
    <citation type="submission" date="2013-12" db="EMBL/GenBank/DDBJ databases">
        <authorList>
            <consortium name="DOE Joint Genome Institute"/>
            <person name="Eisen J."/>
            <person name="Huntemann M."/>
            <person name="Han J."/>
            <person name="Chen A."/>
            <person name="Kyrpides N."/>
            <person name="Mavromatis K."/>
            <person name="Markowitz V."/>
            <person name="Palaniappan K."/>
            <person name="Ivanova N."/>
            <person name="Schaumberg A."/>
            <person name="Pati A."/>
            <person name="Liolios K."/>
            <person name="Nordberg H.P."/>
            <person name="Cantor M.N."/>
            <person name="Hua S.X."/>
            <person name="Woyke T."/>
        </authorList>
    </citation>
    <scope>NUCLEOTIDE SEQUENCE [LARGE SCALE GENOMIC DNA]</scope>
    <source>
        <strain evidence="12">DSM 19437</strain>
    </source>
</reference>